<sequence length="250" mass="28717">MLAPIDRRGERFCEKAEEKEECQLWVLSQILRNHYFCLRQNEVAEVEFSILWPRVLDQDHLPGSLLDLGVATDHNSCVSFIRFQTSVRKLPSRVSSTTSPHLGKNYRLLYSCIRASSFHSPGARLFVLHRYCLRRGLLYTVAKPSVWSPTTLPCRLACLLSEEAQSRRPFTASLSLSRSQFFPLFPFRGEAGIDTAPVVLCCRFVLFSFGHLQGQGTTEWWNAWRIVSLRYRSLSMQKSCSLQRLDLAPQ</sequence>
<proteinExistence type="predicted"/>
<gene>
    <name evidence="1" type="ORF">TGRUB_270680</name>
</gene>
<reference evidence="1 2" key="1">
    <citation type="submission" date="2014-05" db="EMBL/GenBank/DDBJ databases">
        <authorList>
            <person name="Sibley D."/>
            <person name="Venepally P."/>
            <person name="Karamycheva S."/>
            <person name="Hadjithomas M."/>
            <person name="Khan A."/>
            <person name="Brunk B."/>
            <person name="Roos D."/>
            <person name="Caler E."/>
            <person name="Lorenzi H."/>
        </authorList>
    </citation>
    <scope>NUCLEOTIDE SEQUENCE [LARGE SCALE GENOMIC DNA]</scope>
    <source>
        <strain evidence="1 2">RUB</strain>
    </source>
</reference>
<dbReference type="EMBL" id="AFYV02001555">
    <property type="protein sequence ID" value="KFG61631.1"/>
    <property type="molecule type" value="Genomic_DNA"/>
</dbReference>
<evidence type="ECO:0000313" key="2">
    <source>
        <dbReference type="Proteomes" id="UP000028834"/>
    </source>
</evidence>
<accession>A0A086LYB3</accession>
<dbReference type="Proteomes" id="UP000028834">
    <property type="component" value="Unassembled WGS sequence"/>
</dbReference>
<name>A0A086LYB3_TOXGO</name>
<organism evidence="1 2">
    <name type="scientific">Toxoplasma gondii RUB</name>
    <dbReference type="NCBI Taxonomy" id="935652"/>
    <lineage>
        <taxon>Eukaryota</taxon>
        <taxon>Sar</taxon>
        <taxon>Alveolata</taxon>
        <taxon>Apicomplexa</taxon>
        <taxon>Conoidasida</taxon>
        <taxon>Coccidia</taxon>
        <taxon>Eucoccidiorida</taxon>
        <taxon>Eimeriorina</taxon>
        <taxon>Sarcocystidae</taxon>
        <taxon>Toxoplasma</taxon>
    </lineage>
</organism>
<dbReference type="VEuPathDB" id="ToxoDB:TGRUB_270680"/>
<dbReference type="AlphaFoldDB" id="A0A086LYB3"/>
<protein>
    <submittedName>
        <fullName evidence="1">Uncharacterized protein</fullName>
    </submittedName>
</protein>
<evidence type="ECO:0000313" key="1">
    <source>
        <dbReference type="EMBL" id="KFG61631.1"/>
    </source>
</evidence>
<comment type="caution">
    <text evidence="1">The sequence shown here is derived from an EMBL/GenBank/DDBJ whole genome shotgun (WGS) entry which is preliminary data.</text>
</comment>